<dbReference type="CDD" id="cd03757">
    <property type="entry name" value="proteasome_beta_type_1"/>
    <property type="match status" value="1"/>
</dbReference>
<evidence type="ECO:0000313" key="7">
    <source>
        <dbReference type="Proteomes" id="UP001212152"/>
    </source>
</evidence>
<dbReference type="SUPFAM" id="SSF56235">
    <property type="entry name" value="N-terminal nucleophile aminohydrolases (Ntn hydrolases)"/>
    <property type="match status" value="1"/>
</dbReference>
<dbReference type="GO" id="GO:0019774">
    <property type="term" value="C:proteasome core complex, beta-subunit complex"/>
    <property type="evidence" value="ECO:0007669"/>
    <property type="project" value="UniProtKB-ARBA"/>
</dbReference>
<comment type="function">
    <text evidence="5">Component of the proteasome, a multicatalytic proteinase complex which is characterized by its ability to cleave peptides with Arg, Phe, Tyr, Leu, and Glu adjacent to the leaving group at neutral or slightly basic pH. The proteasome has an ATP-dependent proteolytic activity.</text>
</comment>
<evidence type="ECO:0000256" key="5">
    <source>
        <dbReference type="RuleBase" id="RU004203"/>
    </source>
</evidence>
<comment type="similarity">
    <text evidence="5">Belongs to the peptidase T1B family.</text>
</comment>
<dbReference type="PROSITE" id="PS00854">
    <property type="entry name" value="PROTEASOME_BETA_1"/>
    <property type="match status" value="1"/>
</dbReference>
<dbReference type="AlphaFoldDB" id="A0AAD5TMZ2"/>
<keyword evidence="3 5" id="KW-0539">Nucleus</keyword>
<dbReference type="PANTHER" id="PTHR32194">
    <property type="entry name" value="METALLOPROTEASE TLDD"/>
    <property type="match status" value="1"/>
</dbReference>
<sequence>MQMYEEQKSSCPVKVPVECRFSPYTDNGGTTLAIAGDDFCVIAGDTRQSEGYSINSRYAPKVYQLSNGSVLATGGMYADGVTLVKMIEQRLEWYRHAHDKQMSSGALAQMLSTILYHKRMFPYYVWNTLGGLDEDGKGAVYSYDPVGSYEKQKWNCSGSAGHLIQPFLDNQIGFTHQKEKAPLTLERVVQVTKDAFTSATERDIYTGDNLEMFLVTQNGIEKTRVELKKD</sequence>
<dbReference type="InterPro" id="IPR029055">
    <property type="entry name" value="Ntn_hydrolases_N"/>
</dbReference>
<accession>A0AAD5TMZ2</accession>
<dbReference type="GO" id="GO:0005634">
    <property type="term" value="C:nucleus"/>
    <property type="evidence" value="ECO:0007669"/>
    <property type="project" value="UniProtKB-SubCell"/>
</dbReference>
<evidence type="ECO:0000256" key="2">
    <source>
        <dbReference type="ARBA" id="ARBA00022942"/>
    </source>
</evidence>
<comment type="subcellular location">
    <subcellularLocation>
        <location evidence="5">Cytoplasm</location>
    </subcellularLocation>
    <subcellularLocation>
        <location evidence="5">Nucleus</location>
    </subcellularLocation>
</comment>
<comment type="subunit">
    <text evidence="4">The 26S proteasome consists of a 20S proteasome core and two 19S regulatory subunits. The 20S proteasome core is composed of 28 subunits that are arranged in four stacked rings, resulting in a barrel-shaped structure. The two end rings are each formed by seven alpha subunits, and the two central rings are each formed by seven beta subunits. The catalytic chamber with the active sites is on the inside of the barrel.</text>
</comment>
<dbReference type="EMBL" id="JADGJQ010000039">
    <property type="protein sequence ID" value="KAJ3176623.1"/>
    <property type="molecule type" value="Genomic_DNA"/>
</dbReference>
<comment type="subunit">
    <text evidence="5">Component of the proteasome complex.</text>
</comment>
<evidence type="ECO:0000256" key="4">
    <source>
        <dbReference type="ARBA" id="ARBA00026071"/>
    </source>
</evidence>
<keyword evidence="1 5" id="KW-0963">Cytoplasm</keyword>
<evidence type="ECO:0000313" key="6">
    <source>
        <dbReference type="EMBL" id="KAJ3176623.1"/>
    </source>
</evidence>
<dbReference type="Proteomes" id="UP001212152">
    <property type="component" value="Unassembled WGS sequence"/>
</dbReference>
<dbReference type="GO" id="GO:0051603">
    <property type="term" value="P:proteolysis involved in protein catabolic process"/>
    <property type="evidence" value="ECO:0007669"/>
    <property type="project" value="InterPro"/>
</dbReference>
<comment type="caution">
    <text evidence="6">The sequence shown here is derived from an EMBL/GenBank/DDBJ whole genome shotgun (WGS) entry which is preliminary data.</text>
</comment>
<name>A0AAD5TMZ2_9FUNG</name>
<reference evidence="6" key="1">
    <citation type="submission" date="2020-05" db="EMBL/GenBank/DDBJ databases">
        <title>Phylogenomic resolution of chytrid fungi.</title>
        <authorList>
            <person name="Stajich J.E."/>
            <person name="Amses K."/>
            <person name="Simmons R."/>
            <person name="Seto K."/>
            <person name="Myers J."/>
            <person name="Bonds A."/>
            <person name="Quandt C.A."/>
            <person name="Barry K."/>
            <person name="Liu P."/>
            <person name="Grigoriev I."/>
            <person name="Longcore J.E."/>
            <person name="James T.Y."/>
        </authorList>
    </citation>
    <scope>NUCLEOTIDE SEQUENCE</scope>
    <source>
        <strain evidence="6">JEL0379</strain>
    </source>
</reference>
<proteinExistence type="inferred from homology"/>
<dbReference type="InterPro" id="IPR016050">
    <property type="entry name" value="Proteasome_bsu_CS"/>
</dbReference>
<evidence type="ECO:0000256" key="1">
    <source>
        <dbReference type="ARBA" id="ARBA00022490"/>
    </source>
</evidence>
<protein>
    <recommendedName>
        <fullName evidence="5">Proteasome subunit beta</fullName>
    </recommendedName>
</protein>
<dbReference type="PROSITE" id="PS51476">
    <property type="entry name" value="PROTEASOME_BETA_2"/>
    <property type="match status" value="1"/>
</dbReference>
<organism evidence="6 7">
    <name type="scientific">Geranomyces variabilis</name>
    <dbReference type="NCBI Taxonomy" id="109894"/>
    <lineage>
        <taxon>Eukaryota</taxon>
        <taxon>Fungi</taxon>
        <taxon>Fungi incertae sedis</taxon>
        <taxon>Chytridiomycota</taxon>
        <taxon>Chytridiomycota incertae sedis</taxon>
        <taxon>Chytridiomycetes</taxon>
        <taxon>Spizellomycetales</taxon>
        <taxon>Powellomycetaceae</taxon>
        <taxon>Geranomyces</taxon>
    </lineage>
</organism>
<dbReference type="GO" id="GO:0005737">
    <property type="term" value="C:cytoplasm"/>
    <property type="evidence" value="ECO:0007669"/>
    <property type="project" value="UniProtKB-SubCell"/>
</dbReference>
<dbReference type="PANTHER" id="PTHR32194:SF2">
    <property type="entry name" value="PROTEASOME SUBUNIT BETA TYPE-1"/>
    <property type="match status" value="1"/>
</dbReference>
<dbReference type="Pfam" id="PF00227">
    <property type="entry name" value="Proteasome"/>
    <property type="match status" value="1"/>
</dbReference>
<evidence type="ECO:0000256" key="3">
    <source>
        <dbReference type="ARBA" id="ARBA00023242"/>
    </source>
</evidence>
<dbReference type="InterPro" id="IPR023333">
    <property type="entry name" value="Proteasome_suB-type"/>
</dbReference>
<dbReference type="Gene3D" id="3.60.20.10">
    <property type="entry name" value="Glutamine Phosphoribosylpyrophosphate, subunit 1, domain 1"/>
    <property type="match status" value="1"/>
</dbReference>
<dbReference type="InterPro" id="IPR001353">
    <property type="entry name" value="Proteasome_sua/b"/>
</dbReference>
<dbReference type="FunFam" id="3.60.20.10:FF:000027">
    <property type="entry name" value="Proteasome subunit beta type-6"/>
    <property type="match status" value="1"/>
</dbReference>
<gene>
    <name evidence="6" type="primary">PSMB1</name>
    <name evidence="6" type="ORF">HDU87_004951</name>
</gene>
<keyword evidence="2 5" id="KW-0647">Proteasome</keyword>
<keyword evidence="7" id="KW-1185">Reference proteome</keyword>